<feature type="region of interest" description="Disordered" evidence="1">
    <location>
        <begin position="25"/>
        <end position="50"/>
    </location>
</feature>
<evidence type="ECO:0000313" key="3">
    <source>
        <dbReference type="EMBL" id="GAA4338714.1"/>
    </source>
</evidence>
<accession>A0ABP8HG52</accession>
<feature type="transmembrane region" description="Helical" evidence="2">
    <location>
        <begin position="60"/>
        <end position="86"/>
    </location>
</feature>
<organism evidence="3 4">
    <name type="scientific">Pigmentiphaga soli</name>
    <dbReference type="NCBI Taxonomy" id="1007095"/>
    <lineage>
        <taxon>Bacteria</taxon>
        <taxon>Pseudomonadati</taxon>
        <taxon>Pseudomonadota</taxon>
        <taxon>Betaproteobacteria</taxon>
        <taxon>Burkholderiales</taxon>
        <taxon>Alcaligenaceae</taxon>
        <taxon>Pigmentiphaga</taxon>
    </lineage>
</organism>
<comment type="caution">
    <text evidence="3">The sequence shown here is derived from an EMBL/GenBank/DDBJ whole genome shotgun (WGS) entry which is preliminary data.</text>
</comment>
<proteinExistence type="predicted"/>
<evidence type="ECO:0000256" key="2">
    <source>
        <dbReference type="SAM" id="Phobius"/>
    </source>
</evidence>
<dbReference type="Proteomes" id="UP001501671">
    <property type="component" value="Unassembled WGS sequence"/>
</dbReference>
<feature type="transmembrane region" description="Helical" evidence="2">
    <location>
        <begin position="98"/>
        <end position="121"/>
    </location>
</feature>
<dbReference type="EMBL" id="BAABFO010000020">
    <property type="protein sequence ID" value="GAA4338714.1"/>
    <property type="molecule type" value="Genomic_DNA"/>
</dbReference>
<reference evidence="4" key="1">
    <citation type="journal article" date="2019" name="Int. J. Syst. Evol. Microbiol.">
        <title>The Global Catalogue of Microorganisms (GCM) 10K type strain sequencing project: providing services to taxonomists for standard genome sequencing and annotation.</title>
        <authorList>
            <consortium name="The Broad Institute Genomics Platform"/>
            <consortium name="The Broad Institute Genome Sequencing Center for Infectious Disease"/>
            <person name="Wu L."/>
            <person name="Ma J."/>
        </authorList>
    </citation>
    <scope>NUCLEOTIDE SEQUENCE [LARGE SCALE GENOMIC DNA]</scope>
    <source>
        <strain evidence="4">JCM 17666</strain>
    </source>
</reference>
<protein>
    <submittedName>
        <fullName evidence="3">Uncharacterized protein</fullName>
    </submittedName>
</protein>
<gene>
    <name evidence="3" type="ORF">GCM10023144_36100</name>
</gene>
<dbReference type="RefSeq" id="WP_345251275.1">
    <property type="nucleotide sequence ID" value="NZ_BAABFO010000020.1"/>
</dbReference>
<evidence type="ECO:0000313" key="4">
    <source>
        <dbReference type="Proteomes" id="UP001501671"/>
    </source>
</evidence>
<keyword evidence="4" id="KW-1185">Reference proteome</keyword>
<name>A0ABP8HG52_9BURK</name>
<evidence type="ECO:0000256" key="1">
    <source>
        <dbReference type="SAM" id="MobiDB-lite"/>
    </source>
</evidence>
<sequence length="128" mass="13458">MNPRGCAPAGRPGNRRAAELGSLLVGRGGEQAGPPPAWDGAGADDAGPGGASRWRPWMAIAWPSFLCSATAFLCLFAFVDPATLAVFDRRIEASREALYTMAFFALWTITAASSAMTYALLPGPEALR</sequence>
<keyword evidence="2" id="KW-0812">Transmembrane</keyword>
<keyword evidence="2" id="KW-1133">Transmembrane helix</keyword>
<keyword evidence="2" id="KW-0472">Membrane</keyword>